<evidence type="ECO:0000256" key="10">
    <source>
        <dbReference type="ARBA" id="ARBA00023235"/>
    </source>
</evidence>
<dbReference type="GO" id="GO:0036125">
    <property type="term" value="C:fatty acid beta-oxidation multienzyme complex"/>
    <property type="evidence" value="ECO:0007669"/>
    <property type="project" value="InterPro"/>
</dbReference>
<dbReference type="PROSITE" id="PS00067">
    <property type="entry name" value="3HCDH"/>
    <property type="match status" value="1"/>
</dbReference>
<dbReference type="Pfam" id="PF00378">
    <property type="entry name" value="ECH_1"/>
    <property type="match status" value="1"/>
</dbReference>
<keyword evidence="6" id="KW-0442">Lipid degradation</keyword>
<dbReference type="Pfam" id="PF02737">
    <property type="entry name" value="3HCDH_N"/>
    <property type="match status" value="1"/>
</dbReference>
<evidence type="ECO:0000256" key="7">
    <source>
        <dbReference type="ARBA" id="ARBA00023002"/>
    </source>
</evidence>
<dbReference type="InterPro" id="IPR008927">
    <property type="entry name" value="6-PGluconate_DH-like_C_sf"/>
</dbReference>
<gene>
    <name evidence="16" type="primary">fadB</name>
    <name evidence="16" type="ORF">FKG94_17185</name>
</gene>
<dbReference type="GO" id="GO:0008692">
    <property type="term" value="F:3-hydroxybutyryl-CoA epimerase activity"/>
    <property type="evidence" value="ECO:0007669"/>
    <property type="project" value="InterPro"/>
</dbReference>
<keyword evidence="10" id="KW-0413">Isomerase</keyword>
<evidence type="ECO:0000256" key="9">
    <source>
        <dbReference type="ARBA" id="ARBA00023098"/>
    </source>
</evidence>
<evidence type="ECO:0000256" key="13">
    <source>
        <dbReference type="ARBA" id="ARBA00049556"/>
    </source>
</evidence>
<dbReference type="GO" id="GO:0070403">
    <property type="term" value="F:NAD+ binding"/>
    <property type="evidence" value="ECO:0007669"/>
    <property type="project" value="InterPro"/>
</dbReference>
<dbReference type="AlphaFoldDB" id="A0A545T880"/>
<evidence type="ECO:0000256" key="1">
    <source>
        <dbReference type="ARBA" id="ARBA00005005"/>
    </source>
</evidence>
<dbReference type="InterPro" id="IPR006180">
    <property type="entry name" value="3-OHacyl-CoA_DH_CS"/>
</dbReference>
<dbReference type="Gene3D" id="3.90.226.10">
    <property type="entry name" value="2-enoyl-CoA Hydratase, Chain A, domain 1"/>
    <property type="match status" value="1"/>
</dbReference>
<dbReference type="PANTHER" id="PTHR43612:SF3">
    <property type="entry name" value="TRIFUNCTIONAL ENZYME SUBUNIT ALPHA, MITOCHONDRIAL"/>
    <property type="match status" value="1"/>
</dbReference>
<comment type="similarity">
    <text evidence="2">In the central section; belongs to the 3-hydroxyacyl-CoA dehydrogenase family.</text>
</comment>
<dbReference type="InterPro" id="IPR001753">
    <property type="entry name" value="Enoyl-CoA_hydra/iso"/>
</dbReference>
<feature type="domain" description="3-hydroxyacyl-CoA dehydrogenase C-terminal" evidence="14">
    <location>
        <begin position="498"/>
        <end position="593"/>
    </location>
</feature>
<dbReference type="UniPathway" id="UPA00659"/>
<dbReference type="PANTHER" id="PTHR43612">
    <property type="entry name" value="TRIFUNCTIONAL ENZYME SUBUNIT ALPHA"/>
    <property type="match status" value="1"/>
</dbReference>
<evidence type="ECO:0000259" key="14">
    <source>
        <dbReference type="Pfam" id="PF00725"/>
    </source>
</evidence>
<keyword evidence="17" id="KW-1185">Reference proteome</keyword>
<dbReference type="GO" id="GO:0004165">
    <property type="term" value="F:delta(3)-delta(2)-enoyl-CoA isomerase activity"/>
    <property type="evidence" value="ECO:0007669"/>
    <property type="project" value="InterPro"/>
</dbReference>
<dbReference type="Gene3D" id="3.40.50.720">
    <property type="entry name" value="NAD(P)-binding Rossmann-like Domain"/>
    <property type="match status" value="1"/>
</dbReference>
<evidence type="ECO:0000256" key="12">
    <source>
        <dbReference type="ARBA" id="ARBA00023268"/>
    </source>
</evidence>
<evidence type="ECO:0000259" key="15">
    <source>
        <dbReference type="Pfam" id="PF02737"/>
    </source>
</evidence>
<dbReference type="InterPro" id="IPR006176">
    <property type="entry name" value="3-OHacyl-CoA_DH_NAD-bd"/>
</dbReference>
<dbReference type="Pfam" id="PF00725">
    <property type="entry name" value="3HCDH"/>
    <property type="match status" value="1"/>
</dbReference>
<organism evidence="16 17">
    <name type="scientific">Exilibacterium tricleocarpae</name>
    <dbReference type="NCBI Taxonomy" id="2591008"/>
    <lineage>
        <taxon>Bacteria</taxon>
        <taxon>Pseudomonadati</taxon>
        <taxon>Pseudomonadota</taxon>
        <taxon>Gammaproteobacteria</taxon>
        <taxon>Cellvibrionales</taxon>
        <taxon>Cellvibrionaceae</taxon>
        <taxon>Exilibacterium</taxon>
    </lineage>
</organism>
<evidence type="ECO:0000256" key="6">
    <source>
        <dbReference type="ARBA" id="ARBA00022963"/>
    </source>
</evidence>
<evidence type="ECO:0000256" key="4">
    <source>
        <dbReference type="ARBA" id="ARBA00012076"/>
    </source>
</evidence>
<comment type="caution">
    <text evidence="16">The sequence shown here is derived from an EMBL/GenBank/DDBJ whole genome shotgun (WGS) entry which is preliminary data.</text>
</comment>
<dbReference type="EMBL" id="VHSG01000018">
    <property type="protein sequence ID" value="TQV73437.1"/>
    <property type="molecule type" value="Genomic_DNA"/>
</dbReference>
<dbReference type="Proteomes" id="UP000319732">
    <property type="component" value="Unassembled WGS sequence"/>
</dbReference>
<evidence type="ECO:0000313" key="16">
    <source>
        <dbReference type="EMBL" id="TQV73437.1"/>
    </source>
</evidence>
<keyword evidence="11" id="KW-0456">Lyase</keyword>
<evidence type="ECO:0000256" key="5">
    <source>
        <dbReference type="ARBA" id="ARBA00022832"/>
    </source>
</evidence>
<comment type="pathway">
    <text evidence="1">Lipid metabolism; fatty acid beta-oxidation.</text>
</comment>
<reference evidence="16 17" key="1">
    <citation type="submission" date="2019-06" db="EMBL/GenBank/DDBJ databases">
        <title>Whole genome sequence for Cellvibrionaceae sp. R142.</title>
        <authorList>
            <person name="Wang G."/>
        </authorList>
    </citation>
    <scope>NUCLEOTIDE SEQUENCE [LARGE SCALE GENOMIC DNA]</scope>
    <source>
        <strain evidence="16 17">R142</strain>
    </source>
</reference>
<evidence type="ECO:0000256" key="2">
    <source>
        <dbReference type="ARBA" id="ARBA00007005"/>
    </source>
</evidence>
<dbReference type="InterPro" id="IPR006108">
    <property type="entry name" value="3HC_DH_C"/>
</dbReference>
<dbReference type="EC" id="4.2.1.17" evidence="4"/>
<keyword evidence="5" id="KW-0276">Fatty acid metabolism</keyword>
<evidence type="ECO:0000256" key="11">
    <source>
        <dbReference type="ARBA" id="ARBA00023239"/>
    </source>
</evidence>
<evidence type="ECO:0000256" key="3">
    <source>
        <dbReference type="ARBA" id="ARBA00008750"/>
    </source>
</evidence>
<dbReference type="SUPFAM" id="SSF48179">
    <property type="entry name" value="6-phosphogluconate dehydrogenase C-terminal domain-like"/>
    <property type="match status" value="2"/>
</dbReference>
<feature type="domain" description="3-hydroxyacyl-CoA dehydrogenase NAD binding" evidence="15">
    <location>
        <begin position="318"/>
        <end position="496"/>
    </location>
</feature>
<dbReference type="RefSeq" id="WP_142905566.1">
    <property type="nucleotide sequence ID" value="NZ_ML660097.1"/>
</dbReference>
<dbReference type="InterPro" id="IPR029045">
    <property type="entry name" value="ClpP/crotonase-like_dom_sf"/>
</dbReference>
<dbReference type="SUPFAM" id="SSF52096">
    <property type="entry name" value="ClpP/crotonase"/>
    <property type="match status" value="1"/>
</dbReference>
<dbReference type="GO" id="GO:0004300">
    <property type="term" value="F:enoyl-CoA hydratase activity"/>
    <property type="evidence" value="ECO:0007669"/>
    <property type="project" value="UniProtKB-EC"/>
</dbReference>
<dbReference type="InterPro" id="IPR050136">
    <property type="entry name" value="FA_oxidation_alpha_subunit"/>
</dbReference>
<comment type="similarity">
    <text evidence="3">In the N-terminal section; belongs to the enoyl-CoA hydratase/isomerase family.</text>
</comment>
<comment type="catalytic activity">
    <reaction evidence="13">
        <text>a (3S)-3-hydroxyacyl-CoA + NAD(+) = a 3-oxoacyl-CoA + NADH + H(+)</text>
        <dbReference type="Rhea" id="RHEA:22432"/>
        <dbReference type="ChEBI" id="CHEBI:15378"/>
        <dbReference type="ChEBI" id="CHEBI:57318"/>
        <dbReference type="ChEBI" id="CHEBI:57540"/>
        <dbReference type="ChEBI" id="CHEBI:57945"/>
        <dbReference type="ChEBI" id="CHEBI:90726"/>
        <dbReference type="EC" id="1.1.1.35"/>
    </reaction>
</comment>
<dbReference type="NCBIfam" id="NF008727">
    <property type="entry name" value="PRK11730.1"/>
    <property type="match status" value="1"/>
</dbReference>
<keyword evidence="9" id="KW-0443">Lipid metabolism</keyword>
<accession>A0A545T880</accession>
<dbReference type="FunFam" id="3.40.50.720:FF:000009">
    <property type="entry name" value="Fatty oxidation complex, alpha subunit"/>
    <property type="match status" value="1"/>
</dbReference>
<dbReference type="GO" id="GO:0016509">
    <property type="term" value="F:long-chain (3S)-3-hydroxyacyl-CoA dehydrogenase (NAD+) activity"/>
    <property type="evidence" value="ECO:0007669"/>
    <property type="project" value="TreeGrafter"/>
</dbReference>
<proteinExistence type="inferred from homology"/>
<keyword evidence="7" id="KW-0560">Oxidoreductase</keyword>
<dbReference type="Gene3D" id="1.10.1040.50">
    <property type="match status" value="1"/>
</dbReference>
<dbReference type="NCBIfam" id="TIGR02437">
    <property type="entry name" value="FadB"/>
    <property type="match status" value="1"/>
</dbReference>
<dbReference type="OrthoDB" id="5389341at2"/>
<dbReference type="GO" id="GO:0006635">
    <property type="term" value="P:fatty acid beta-oxidation"/>
    <property type="evidence" value="ECO:0007669"/>
    <property type="project" value="UniProtKB-UniPathway"/>
</dbReference>
<name>A0A545T880_9GAMM</name>
<dbReference type="CDD" id="cd06558">
    <property type="entry name" value="crotonase-like"/>
    <property type="match status" value="1"/>
</dbReference>
<dbReference type="InterPro" id="IPR036291">
    <property type="entry name" value="NAD(P)-bd_dom_sf"/>
</dbReference>
<sequence>MIFQGKAITVQQLDDGIAELRFDLSGESVNKFDTLTVTELDAAITALERTEGLTGLLVSSGKNVFIVGADITEFGPVFEQGPDAAIRHLAQNNVNLNRLEDLSVPTVVVINGFALGGGFEFCLACDYRVAASTAKVGFPEVKLGLIPGWGGTVRLPRLAGLDTGIEWIAGGRDQAAAVALRAGAVDAVVEPALLHDTALRTLRQCIDGKLDYRARRRQKQAPLQHNETELPMALETAKAFVAAQAGRHYPAPVTAVNAIEKAASLSRDEAIAVEARAFAEVAQTDAARALVGLFLSEQLIGKKAKTWERSAAAKVARAAVLGAGIMGGGIAYQSALKGIPIHMKDIAQAGLDLGLAEAGKLLAKQVERGRLAPAKMAQVLAGITPTLSYDGFDQVDLVVEAVVENPKVKHAVLAEVEARVGADTIVTSNTSTISISHLAQALQRPENFCGMHFFNPVHAMPLVEVIRGEKTSDATVARTVAYANALGKKAIVVRDCPGFLVNRVLFPYFAGFSMLVRDGADFQQIDRVMEKWGWPMGPAYLLDVVGIDTGVHCEAVMAEGFPDRMGKPFKACTDILFEADRYGQKNGKGFYDYEKDQRGKPRKTATEESYKLLEPHVAAGRSFSDEEIIARTMVPMATELARCLEEGIVGSAAEADMALIYGLGFPPFRGGVFRWMDAVGLPAFCDMATAHTALGKLYEPTDGMTELARADRTYYSTTGA</sequence>
<dbReference type="SUPFAM" id="SSF51735">
    <property type="entry name" value="NAD(P)-binding Rossmann-fold domains"/>
    <property type="match status" value="1"/>
</dbReference>
<dbReference type="InterPro" id="IPR012799">
    <property type="entry name" value="FadB"/>
</dbReference>
<keyword evidence="8" id="KW-0520">NAD</keyword>
<evidence type="ECO:0000256" key="8">
    <source>
        <dbReference type="ARBA" id="ARBA00023027"/>
    </source>
</evidence>
<keyword evidence="12" id="KW-0511">Multifunctional enzyme</keyword>
<evidence type="ECO:0000313" key="17">
    <source>
        <dbReference type="Proteomes" id="UP000319732"/>
    </source>
</evidence>
<protein>
    <recommendedName>
        <fullName evidence="4">enoyl-CoA hydratase</fullName>
        <ecNumber evidence="4">4.2.1.17</ecNumber>
    </recommendedName>
</protein>